<dbReference type="RefSeq" id="WP_220637004.1">
    <property type="nucleotide sequence ID" value="NZ_CAJQUM010000001.1"/>
</dbReference>
<evidence type="ECO:0000313" key="3">
    <source>
        <dbReference type="Proteomes" id="UP000742786"/>
    </source>
</evidence>
<sequence>MKKVFFILLVVAISFSAACSKSSPETKSATTETGATQVDYKKICEHLIQISPEKTDGLACEAKYRGFLPSCQNAEAVTDCYLKIKTWDERLACFDSCVREAKPAK</sequence>
<evidence type="ECO:0008006" key="4">
    <source>
        <dbReference type="Google" id="ProtNLM"/>
    </source>
</evidence>
<accession>A0A916J8Q6</accession>
<dbReference type="Proteomes" id="UP000742786">
    <property type="component" value="Unassembled WGS sequence"/>
</dbReference>
<keyword evidence="3" id="KW-1185">Reference proteome</keyword>
<evidence type="ECO:0000313" key="2">
    <source>
        <dbReference type="EMBL" id="CAG4885242.1"/>
    </source>
</evidence>
<feature type="signal peptide" evidence="1">
    <location>
        <begin position="1"/>
        <end position="17"/>
    </location>
</feature>
<dbReference type="AlphaFoldDB" id="A0A916J8Q6"/>
<keyword evidence="1" id="KW-0732">Signal</keyword>
<proteinExistence type="predicted"/>
<evidence type="ECO:0000256" key="1">
    <source>
        <dbReference type="SAM" id="SignalP"/>
    </source>
</evidence>
<protein>
    <recommendedName>
        <fullName evidence="4">Lipoprotein</fullName>
    </recommendedName>
</protein>
<name>A0A916J8Q6_9PROT</name>
<organism evidence="2 3">
    <name type="scientific">Georgfuchsia toluolica</name>
    <dbReference type="NCBI Taxonomy" id="424218"/>
    <lineage>
        <taxon>Bacteria</taxon>
        <taxon>Pseudomonadati</taxon>
        <taxon>Pseudomonadota</taxon>
        <taxon>Betaproteobacteria</taxon>
        <taxon>Nitrosomonadales</taxon>
        <taxon>Sterolibacteriaceae</taxon>
        <taxon>Georgfuchsia</taxon>
    </lineage>
</organism>
<feature type="chain" id="PRO_5036742267" description="Lipoprotein" evidence="1">
    <location>
        <begin position="18"/>
        <end position="105"/>
    </location>
</feature>
<comment type="caution">
    <text evidence="2">The sequence shown here is derived from an EMBL/GenBank/DDBJ whole genome shotgun (WGS) entry which is preliminary data.</text>
</comment>
<dbReference type="EMBL" id="CAJQUM010000001">
    <property type="protein sequence ID" value="CAG4885242.1"/>
    <property type="molecule type" value="Genomic_DNA"/>
</dbReference>
<gene>
    <name evidence="2" type="ORF">GTOL_13125</name>
</gene>
<reference evidence="2" key="1">
    <citation type="submission" date="2021-04" db="EMBL/GenBank/DDBJ databases">
        <authorList>
            <person name="Hornung B."/>
        </authorList>
    </citation>
    <scope>NUCLEOTIDE SEQUENCE</scope>
    <source>
        <strain evidence="2">G5G6</strain>
    </source>
</reference>
<dbReference type="PROSITE" id="PS51257">
    <property type="entry name" value="PROKAR_LIPOPROTEIN"/>
    <property type="match status" value="1"/>
</dbReference>